<keyword evidence="2" id="KW-1185">Reference proteome</keyword>
<dbReference type="AlphaFoldDB" id="A0A8S9YVF2"/>
<evidence type="ECO:0000313" key="2">
    <source>
        <dbReference type="Proteomes" id="UP000822476"/>
    </source>
</evidence>
<reference evidence="1" key="1">
    <citation type="submission" date="2019-07" db="EMBL/GenBank/DDBJ databases">
        <title>Annotation for the trematode Paragonimus miyazaki's.</title>
        <authorList>
            <person name="Choi Y.-J."/>
        </authorList>
    </citation>
    <scope>NUCLEOTIDE SEQUENCE</scope>
    <source>
        <strain evidence="1">Japan</strain>
    </source>
</reference>
<comment type="caution">
    <text evidence="1">The sequence shown here is derived from an EMBL/GenBank/DDBJ whole genome shotgun (WGS) entry which is preliminary data.</text>
</comment>
<protein>
    <submittedName>
        <fullName evidence="1">Uncharacterized protein</fullName>
    </submittedName>
</protein>
<accession>A0A8S9YVF2</accession>
<dbReference type="EMBL" id="JTDE01004560">
    <property type="protein sequence ID" value="KAF7254877.1"/>
    <property type="molecule type" value="Genomic_DNA"/>
</dbReference>
<sequence length="145" mass="16938">MFFISNVVVASHFSVQILKAPLHLIIRLGVHLRKITPLNIHFRKVSRFQRTHPDIPLGMLIPYIRAIRFNLMVIRRHLFLRLQTINHLSMLPRNREAARRSLCQGSLLMEVLDFLSSVHRQSRLPLQDTLQIRPNSLHKPATTCK</sequence>
<evidence type="ECO:0000313" key="1">
    <source>
        <dbReference type="EMBL" id="KAF7254877.1"/>
    </source>
</evidence>
<name>A0A8S9YVF2_9TREM</name>
<dbReference type="Proteomes" id="UP000822476">
    <property type="component" value="Unassembled WGS sequence"/>
</dbReference>
<proteinExistence type="predicted"/>
<gene>
    <name evidence="1" type="ORF">EG68_08646</name>
</gene>
<organism evidence="1 2">
    <name type="scientific">Paragonimus skrjabini miyazakii</name>
    <dbReference type="NCBI Taxonomy" id="59628"/>
    <lineage>
        <taxon>Eukaryota</taxon>
        <taxon>Metazoa</taxon>
        <taxon>Spiralia</taxon>
        <taxon>Lophotrochozoa</taxon>
        <taxon>Platyhelminthes</taxon>
        <taxon>Trematoda</taxon>
        <taxon>Digenea</taxon>
        <taxon>Plagiorchiida</taxon>
        <taxon>Troglotremata</taxon>
        <taxon>Troglotrematidae</taxon>
        <taxon>Paragonimus</taxon>
    </lineage>
</organism>